<reference evidence="4" key="1">
    <citation type="submission" date="2011-11" db="EMBL/GenBank/DDBJ databases">
        <title>Complete sequence of Desulfosporosinus orientis DSM 765.</title>
        <authorList>
            <person name="Lucas S."/>
            <person name="Han J."/>
            <person name="Lapidus A."/>
            <person name="Cheng J.-F."/>
            <person name="Goodwin L."/>
            <person name="Pitluck S."/>
            <person name="Peters L."/>
            <person name="Ovchinnikova G."/>
            <person name="Teshima H."/>
            <person name="Detter J.C."/>
            <person name="Han C."/>
            <person name="Tapia R."/>
            <person name="Land M."/>
            <person name="Hauser L."/>
            <person name="Kyrpides N."/>
            <person name="Ivanova N."/>
            <person name="Pagani I."/>
            <person name="Pester M."/>
            <person name="Spring S."/>
            <person name="Ollivier B."/>
            <person name="Rattei T."/>
            <person name="Klenk H.-P."/>
            <person name="Wagner M."/>
            <person name="Loy A."/>
            <person name="Woyke T."/>
        </authorList>
    </citation>
    <scope>NUCLEOTIDE SEQUENCE [LARGE SCALE GENOMIC DNA]</scope>
    <source>
        <strain evidence="4">ATCC 19365 / DSM 765 / NCIMB 8382 / VKM B-1628</strain>
    </source>
</reference>
<feature type="domain" description="RCC1-like" evidence="2">
    <location>
        <begin position="97"/>
        <end position="389"/>
    </location>
</feature>
<reference evidence="3 4" key="2">
    <citation type="journal article" date="2012" name="J. Bacteriol.">
        <title>Complete genome sequences of Desulfosporosinus orientis DSM765T, Desulfosporosinus youngiae DSM17734T, Desulfosporosinus meridiei DSM13257T, and Desulfosporosinus acidiphilus DSM22704T.</title>
        <authorList>
            <person name="Pester M."/>
            <person name="Brambilla E."/>
            <person name="Alazard D."/>
            <person name="Rattei T."/>
            <person name="Weinmaier T."/>
            <person name="Han J."/>
            <person name="Lucas S."/>
            <person name="Lapidus A."/>
            <person name="Cheng J.F."/>
            <person name="Goodwin L."/>
            <person name="Pitluck S."/>
            <person name="Peters L."/>
            <person name="Ovchinnikova G."/>
            <person name="Teshima H."/>
            <person name="Detter J.C."/>
            <person name="Han C.S."/>
            <person name="Tapia R."/>
            <person name="Land M.L."/>
            <person name="Hauser L."/>
            <person name="Kyrpides N.C."/>
            <person name="Ivanova N.N."/>
            <person name="Pagani I."/>
            <person name="Huntmann M."/>
            <person name="Wei C.L."/>
            <person name="Davenport K.W."/>
            <person name="Daligault H."/>
            <person name="Chain P.S."/>
            <person name="Chen A."/>
            <person name="Mavromatis K."/>
            <person name="Markowitz V."/>
            <person name="Szeto E."/>
            <person name="Mikhailova N."/>
            <person name="Pati A."/>
            <person name="Wagner M."/>
            <person name="Woyke T."/>
            <person name="Ollivier B."/>
            <person name="Klenk H.P."/>
            <person name="Spring S."/>
            <person name="Loy A."/>
        </authorList>
    </citation>
    <scope>NUCLEOTIDE SEQUENCE [LARGE SCALE GENOMIC DNA]</scope>
    <source>
        <strain evidence="4">ATCC 19365 / DSM 765 / NCIMB 8382 / VKM B-1628</strain>
    </source>
</reference>
<dbReference type="AlphaFoldDB" id="G7WA97"/>
<dbReference type="PROSITE" id="PS50012">
    <property type="entry name" value="RCC1_3"/>
    <property type="match status" value="6"/>
</dbReference>
<dbReference type="HOGENOM" id="CLU_390687_0_0_9"/>
<dbReference type="eggNOG" id="COG5184">
    <property type="taxonomic scope" value="Bacteria"/>
</dbReference>
<dbReference type="eggNOG" id="COG2247">
    <property type="taxonomic scope" value="Bacteria"/>
</dbReference>
<evidence type="ECO:0000256" key="1">
    <source>
        <dbReference type="ARBA" id="ARBA00022737"/>
    </source>
</evidence>
<dbReference type="SUPFAM" id="SSF50985">
    <property type="entry name" value="RCC1/BLIP-II"/>
    <property type="match status" value="2"/>
</dbReference>
<gene>
    <name evidence="3" type="ordered locus">Desor_0533</name>
</gene>
<dbReference type="KEGG" id="dor:Desor_0533"/>
<keyword evidence="1" id="KW-0677">Repeat</keyword>
<dbReference type="PROSITE" id="PS00626">
    <property type="entry name" value="RCC1_2"/>
    <property type="match status" value="1"/>
</dbReference>
<dbReference type="STRING" id="768706.Desor_0533"/>
<dbReference type="PATRIC" id="fig|768706.3.peg.505"/>
<dbReference type="PANTHER" id="PTHR22870:SF408">
    <property type="entry name" value="OS09G0560450 PROTEIN"/>
    <property type="match status" value="1"/>
</dbReference>
<sequence>MNKTLTQKLMSSLVFAVTLFASLVPGSLTGEPKPVLASPSVSPSSSSSQLSAGLNFSLAVDADGNVWAWGDNSEGQLGQGDVDTNPVVSPVKVKGLTDVISVSAGGVHALALKADGTVWAWGNNEYDQLGVEQSSPITLPRQIDSLQNIVGIAAGLESNLALDNQGQVWAWGGNEYQQVNNTDDLKISDPQIVNNLSGVVKIALGSAWSLALKNDGTVWTWGAQKVLFGTDGQEGISDYTDLTQIKGLANVVSISAGFSHSLALKNDGTVWGWGSNEVLQLGNTEQPWFDSPVQISSINNAVSVSAGAYLSMALGKDGSVWTLGANGGGQLGSGSSSSNLPASAAPLKAANISKVSAISAGYGFALAGTAGSVWGWGDNTKGQLGSGNVDVAGQDGYEGTNAPVQSLLELKSDSEPLFSRVAGYTAVNTAIEISKQGWPEGSSTVILATANNFPDALAAATLAHQFDAPILLNDRKSLNPDTQAEITRLNPSKIIIVGGSAVISAEIEESLKENFSDVTRLAGWDQYDTAAKIAEYFYAINPDAPKKVVIANGGNFPDALSISSWAAYHQIPILLTKNNQLPSSTTIALQQNDIEDAILVGGFAVINNDVANSISSIISGNSDSGDKTGTIVRYWGMDQYETSIAIAKGLRANIGTIVIATGENFPDALAGSAFAARTGSPIILVDKDLTKASVTNFLSDNSTQIRNTYLLGGSAVISDSSFIYLSNYFAK</sequence>
<dbReference type="OrthoDB" id="27389at2"/>
<organism evidence="3 4">
    <name type="scientific">Desulfosporosinus orientis (strain ATCC 19365 / DSM 765 / NCIMB 8382 / VKM B-1628 / Singapore I)</name>
    <name type="common">Desulfotomaculum orientis</name>
    <dbReference type="NCBI Taxonomy" id="768706"/>
    <lineage>
        <taxon>Bacteria</taxon>
        <taxon>Bacillati</taxon>
        <taxon>Bacillota</taxon>
        <taxon>Clostridia</taxon>
        <taxon>Eubacteriales</taxon>
        <taxon>Desulfitobacteriaceae</taxon>
        <taxon>Desulfosporosinus</taxon>
    </lineage>
</organism>
<dbReference type="Pfam" id="PF04122">
    <property type="entry name" value="CW_binding_2"/>
    <property type="match status" value="3"/>
</dbReference>
<dbReference type="Pfam" id="PF25390">
    <property type="entry name" value="WD40_RLD"/>
    <property type="match status" value="1"/>
</dbReference>
<dbReference type="InterPro" id="IPR009091">
    <property type="entry name" value="RCC1/BLIP-II"/>
</dbReference>
<dbReference type="InterPro" id="IPR051210">
    <property type="entry name" value="Ub_ligase/GEF_domain"/>
</dbReference>
<protein>
    <submittedName>
        <fullName evidence="3">Putative cell wall binding protein</fullName>
    </submittedName>
</protein>
<name>G7WA97_DESOD</name>
<dbReference type="PRINTS" id="PR00633">
    <property type="entry name" value="RCCNDNSATION"/>
</dbReference>
<dbReference type="Gene3D" id="3.40.50.12090">
    <property type="match status" value="2"/>
</dbReference>
<dbReference type="Pfam" id="PF13540">
    <property type="entry name" value="RCC1_2"/>
    <property type="match status" value="1"/>
</dbReference>
<evidence type="ECO:0000313" key="4">
    <source>
        <dbReference type="Proteomes" id="UP000006346"/>
    </source>
</evidence>
<dbReference type="Gene3D" id="2.130.10.30">
    <property type="entry name" value="Regulator of chromosome condensation 1/beta-lactamase-inhibitor protein II"/>
    <property type="match status" value="2"/>
</dbReference>
<dbReference type="PANTHER" id="PTHR22870">
    <property type="entry name" value="REGULATOR OF CHROMOSOME CONDENSATION"/>
    <property type="match status" value="1"/>
</dbReference>
<dbReference type="EMBL" id="CP003108">
    <property type="protein sequence ID" value="AET66235.1"/>
    <property type="molecule type" value="Genomic_DNA"/>
</dbReference>
<dbReference type="InterPro" id="IPR058923">
    <property type="entry name" value="RCC1-like_dom"/>
</dbReference>
<dbReference type="InterPro" id="IPR000408">
    <property type="entry name" value="Reg_chr_condens"/>
</dbReference>
<dbReference type="Proteomes" id="UP000006346">
    <property type="component" value="Chromosome"/>
</dbReference>
<dbReference type="RefSeq" id="WP_014183060.1">
    <property type="nucleotide sequence ID" value="NC_016584.1"/>
</dbReference>
<proteinExistence type="predicted"/>
<dbReference type="InterPro" id="IPR007253">
    <property type="entry name" value="Cell_wall-bd_2"/>
</dbReference>
<evidence type="ECO:0000313" key="3">
    <source>
        <dbReference type="EMBL" id="AET66235.1"/>
    </source>
</evidence>
<evidence type="ECO:0000259" key="2">
    <source>
        <dbReference type="Pfam" id="PF25390"/>
    </source>
</evidence>
<keyword evidence="4" id="KW-1185">Reference proteome</keyword>
<accession>G7WA97</accession>